<sequence length="152" mass="16052">MRMRVLVSAVALSVLVAAGVVGYVAVLGVTVDATAENLTADWLSAERTAAISLNSDGTFTASGISRCIGEVGVVVDGSDGPMDVPVPDGAGEWHVEPADHVLLMDFRSPRRMQLRWQVETVNWQFHPAQVNLTSLNPPTSADGTLGHCSLQA</sequence>
<evidence type="ECO:0000313" key="1">
    <source>
        <dbReference type="EMBL" id="MFD1364045.1"/>
    </source>
</evidence>
<protein>
    <submittedName>
        <fullName evidence="1">Uncharacterized protein</fullName>
    </submittedName>
</protein>
<keyword evidence="2" id="KW-1185">Reference proteome</keyword>
<dbReference type="Proteomes" id="UP001597183">
    <property type="component" value="Unassembled WGS sequence"/>
</dbReference>
<evidence type="ECO:0000313" key="2">
    <source>
        <dbReference type="Proteomes" id="UP001597183"/>
    </source>
</evidence>
<gene>
    <name evidence="1" type="ORF">ACFQ5G_01675</name>
</gene>
<comment type="caution">
    <text evidence="1">The sequence shown here is derived from an EMBL/GenBank/DDBJ whole genome shotgun (WGS) entry which is preliminary data.</text>
</comment>
<organism evidence="1 2">
    <name type="scientific">Actinoplanes sichuanensis</name>
    <dbReference type="NCBI Taxonomy" id="512349"/>
    <lineage>
        <taxon>Bacteria</taxon>
        <taxon>Bacillati</taxon>
        <taxon>Actinomycetota</taxon>
        <taxon>Actinomycetes</taxon>
        <taxon>Micromonosporales</taxon>
        <taxon>Micromonosporaceae</taxon>
        <taxon>Actinoplanes</taxon>
    </lineage>
</organism>
<proteinExistence type="predicted"/>
<reference evidence="2" key="1">
    <citation type="journal article" date="2019" name="Int. J. Syst. Evol. Microbiol.">
        <title>The Global Catalogue of Microorganisms (GCM) 10K type strain sequencing project: providing services to taxonomists for standard genome sequencing and annotation.</title>
        <authorList>
            <consortium name="The Broad Institute Genomics Platform"/>
            <consortium name="The Broad Institute Genome Sequencing Center for Infectious Disease"/>
            <person name="Wu L."/>
            <person name="Ma J."/>
        </authorList>
    </citation>
    <scope>NUCLEOTIDE SEQUENCE [LARGE SCALE GENOMIC DNA]</scope>
    <source>
        <strain evidence="2">CCM 7526</strain>
    </source>
</reference>
<name>A0ABW4A035_9ACTN</name>
<dbReference type="RefSeq" id="WP_317794040.1">
    <property type="nucleotide sequence ID" value="NZ_AP028461.1"/>
</dbReference>
<dbReference type="EMBL" id="JBHTMK010000004">
    <property type="protein sequence ID" value="MFD1364045.1"/>
    <property type="molecule type" value="Genomic_DNA"/>
</dbReference>
<accession>A0ABW4A035</accession>